<dbReference type="AlphaFoldDB" id="A0A2W4WRJ3"/>
<gene>
    <name evidence="2" type="ORF">DCF15_18610</name>
</gene>
<reference evidence="3" key="1">
    <citation type="submission" date="2018-04" db="EMBL/GenBank/DDBJ databases">
        <authorList>
            <person name="Cornet L."/>
        </authorList>
    </citation>
    <scope>NUCLEOTIDE SEQUENCE [LARGE SCALE GENOMIC DNA]</scope>
</reference>
<reference evidence="2 3" key="2">
    <citation type="submission" date="2018-06" db="EMBL/GenBank/DDBJ databases">
        <title>Metagenomic assembly of (sub)arctic Cyanobacteria and their associated microbiome from non-axenic cultures.</title>
        <authorList>
            <person name="Baurain D."/>
        </authorList>
    </citation>
    <scope>NUCLEOTIDE SEQUENCE [LARGE SCALE GENOMIC DNA]</scope>
    <source>
        <strain evidence="2">ULC027bin1</strain>
    </source>
</reference>
<comment type="caution">
    <text evidence="2">The sequence shown here is derived from an EMBL/GenBank/DDBJ whole genome shotgun (WGS) entry which is preliminary data.</text>
</comment>
<feature type="compositionally biased region" description="Polar residues" evidence="1">
    <location>
        <begin position="52"/>
        <end position="72"/>
    </location>
</feature>
<protein>
    <submittedName>
        <fullName evidence="2">Uncharacterized protein</fullName>
    </submittedName>
</protein>
<evidence type="ECO:0000313" key="3">
    <source>
        <dbReference type="Proteomes" id="UP000249794"/>
    </source>
</evidence>
<organism evidence="2 3">
    <name type="scientific">Phormidesmis priestleyi</name>
    <dbReference type="NCBI Taxonomy" id="268141"/>
    <lineage>
        <taxon>Bacteria</taxon>
        <taxon>Bacillati</taxon>
        <taxon>Cyanobacteriota</taxon>
        <taxon>Cyanophyceae</taxon>
        <taxon>Leptolyngbyales</taxon>
        <taxon>Leptolyngbyaceae</taxon>
        <taxon>Phormidesmis</taxon>
    </lineage>
</organism>
<dbReference type="PROSITE" id="PS51257">
    <property type="entry name" value="PROKAR_LIPOPROTEIN"/>
    <property type="match status" value="1"/>
</dbReference>
<sequence>MMRSRSLNGLPNRLSVKLWVPALLGMLAIAGCSGTQLGDTLGKNLEPDPQLSEGNNPIDSSANQPTARHSRS</sequence>
<feature type="region of interest" description="Disordered" evidence="1">
    <location>
        <begin position="37"/>
        <end position="72"/>
    </location>
</feature>
<dbReference type="Proteomes" id="UP000249794">
    <property type="component" value="Unassembled WGS sequence"/>
</dbReference>
<proteinExistence type="predicted"/>
<evidence type="ECO:0000256" key="1">
    <source>
        <dbReference type="SAM" id="MobiDB-lite"/>
    </source>
</evidence>
<accession>A0A2W4WRJ3</accession>
<evidence type="ECO:0000313" key="2">
    <source>
        <dbReference type="EMBL" id="PZO47794.1"/>
    </source>
</evidence>
<dbReference type="EMBL" id="QBMP01000260">
    <property type="protein sequence ID" value="PZO47794.1"/>
    <property type="molecule type" value="Genomic_DNA"/>
</dbReference>
<name>A0A2W4WRJ3_9CYAN</name>